<comment type="caution">
    <text evidence="1">The sequence shown here is derived from an EMBL/GenBank/DDBJ whole genome shotgun (WGS) entry which is preliminary data.</text>
</comment>
<dbReference type="Proteomes" id="UP000018143">
    <property type="component" value="Unassembled WGS sequence"/>
</dbReference>
<accession>T1DUW3</accession>
<dbReference type="AlphaFoldDB" id="T1DUW3"/>
<dbReference type="EMBL" id="BASD01000003">
    <property type="protein sequence ID" value="GAD17987.1"/>
    <property type="molecule type" value="Genomic_DNA"/>
</dbReference>
<evidence type="ECO:0000313" key="1">
    <source>
        <dbReference type="EMBL" id="GAD17987.1"/>
    </source>
</evidence>
<name>T1DUW3_9HELI</name>
<organism evidence="1 2">
    <name type="scientific">Helicobacter fennelliae MRY12-0050</name>
    <dbReference type="NCBI Taxonomy" id="1325130"/>
    <lineage>
        <taxon>Bacteria</taxon>
        <taxon>Pseudomonadati</taxon>
        <taxon>Campylobacterota</taxon>
        <taxon>Epsilonproteobacteria</taxon>
        <taxon>Campylobacterales</taxon>
        <taxon>Helicobacteraceae</taxon>
        <taxon>Helicobacter</taxon>
    </lineage>
</organism>
<proteinExistence type="predicted"/>
<keyword evidence="2" id="KW-1185">Reference proteome</keyword>
<evidence type="ECO:0000313" key="2">
    <source>
        <dbReference type="Proteomes" id="UP000018143"/>
    </source>
</evidence>
<gene>
    <name evidence="1" type="ORF">HFN_1546</name>
</gene>
<sequence length="37" mass="4450">MDLHPCFFGDFHCVPFVWIKLKIINRTKKPAYDSRLL</sequence>
<reference evidence="1 2" key="1">
    <citation type="journal article" date="2013" name="Genome Announc.">
        <title>Draft Genome Sequence of Helicobacter fennelliae Strain MRY12-0050, Isolated from a Bacteremia Patient.</title>
        <authorList>
            <person name="Rimbara E."/>
            <person name="Matsui M."/>
            <person name="Mori S."/>
            <person name="Suzuki S."/>
            <person name="Suzuki M."/>
            <person name="Kim H."/>
            <person name="Sekizuka T."/>
            <person name="Kuroda M."/>
            <person name="Shibayama K."/>
        </authorList>
    </citation>
    <scope>NUCLEOTIDE SEQUENCE [LARGE SCALE GENOMIC DNA]</scope>
    <source>
        <strain evidence="1 2">MRY12-0050</strain>
    </source>
</reference>
<protein>
    <submittedName>
        <fullName evidence="1">Uncharacterized protein</fullName>
    </submittedName>
</protein>